<feature type="compositionally biased region" description="Basic and acidic residues" evidence="2">
    <location>
        <begin position="815"/>
        <end position="824"/>
    </location>
</feature>
<proteinExistence type="predicted"/>
<feature type="region of interest" description="Disordered" evidence="2">
    <location>
        <begin position="623"/>
        <end position="824"/>
    </location>
</feature>
<feature type="compositionally biased region" description="Basic and acidic residues" evidence="2">
    <location>
        <begin position="384"/>
        <end position="394"/>
    </location>
</feature>
<feature type="compositionally biased region" description="Polar residues" evidence="2">
    <location>
        <begin position="629"/>
        <end position="639"/>
    </location>
</feature>
<dbReference type="EMBL" id="OZ037945">
    <property type="protein sequence ID" value="CAL1701871.1"/>
    <property type="molecule type" value="Genomic_DNA"/>
</dbReference>
<reference evidence="4" key="1">
    <citation type="submission" date="2024-04" db="EMBL/GenBank/DDBJ databases">
        <authorList>
            <person name="Shaw F."/>
            <person name="Minotto A."/>
        </authorList>
    </citation>
    <scope>NUCLEOTIDE SEQUENCE [LARGE SCALE GENOMIC DNA]</scope>
</reference>
<protein>
    <submittedName>
        <fullName evidence="3">Uncharacterized protein</fullName>
    </submittedName>
</protein>
<feature type="compositionally biased region" description="Polar residues" evidence="2">
    <location>
        <begin position="475"/>
        <end position="504"/>
    </location>
</feature>
<feature type="compositionally biased region" description="Basic residues" evidence="2">
    <location>
        <begin position="301"/>
        <end position="318"/>
    </location>
</feature>
<feature type="coiled-coil region" evidence="1">
    <location>
        <begin position="38"/>
        <end position="65"/>
    </location>
</feature>
<accession>A0ABP1D1Y1</accession>
<feature type="compositionally biased region" description="Low complexity" evidence="2">
    <location>
        <begin position="744"/>
        <end position="760"/>
    </location>
</feature>
<feature type="compositionally biased region" description="Low complexity" evidence="2">
    <location>
        <begin position="419"/>
        <end position="436"/>
    </location>
</feature>
<feature type="compositionally biased region" description="Low complexity" evidence="2">
    <location>
        <begin position="648"/>
        <end position="662"/>
    </location>
</feature>
<feature type="compositionally biased region" description="Basic and acidic residues" evidence="2">
    <location>
        <begin position="288"/>
        <end position="300"/>
    </location>
</feature>
<feature type="compositionally biased region" description="Low complexity" evidence="2">
    <location>
        <begin position="395"/>
        <end position="408"/>
    </location>
</feature>
<feature type="region of interest" description="Disordered" evidence="2">
    <location>
        <begin position="459"/>
        <end position="521"/>
    </location>
</feature>
<feature type="compositionally biased region" description="Acidic residues" evidence="2">
    <location>
        <begin position="769"/>
        <end position="800"/>
    </location>
</feature>
<name>A0ABP1D1Y1_9APHY</name>
<feature type="compositionally biased region" description="Polar residues" evidence="2">
    <location>
        <begin position="409"/>
        <end position="418"/>
    </location>
</feature>
<evidence type="ECO:0000313" key="4">
    <source>
        <dbReference type="Proteomes" id="UP001497453"/>
    </source>
</evidence>
<evidence type="ECO:0000256" key="1">
    <source>
        <dbReference type="SAM" id="Coils"/>
    </source>
</evidence>
<feature type="coiled-coil region" evidence="1">
    <location>
        <begin position="101"/>
        <end position="128"/>
    </location>
</feature>
<dbReference type="Proteomes" id="UP001497453">
    <property type="component" value="Chromosome 2"/>
</dbReference>
<feature type="compositionally biased region" description="Low complexity" evidence="2">
    <location>
        <begin position="671"/>
        <end position="681"/>
    </location>
</feature>
<gene>
    <name evidence="3" type="ORF">GFSPODELE1_LOCUS3795</name>
</gene>
<keyword evidence="4" id="KW-1185">Reference proteome</keyword>
<evidence type="ECO:0000313" key="3">
    <source>
        <dbReference type="EMBL" id="CAL1701871.1"/>
    </source>
</evidence>
<organism evidence="3 4">
    <name type="scientific">Somion occarium</name>
    <dbReference type="NCBI Taxonomy" id="3059160"/>
    <lineage>
        <taxon>Eukaryota</taxon>
        <taxon>Fungi</taxon>
        <taxon>Dikarya</taxon>
        <taxon>Basidiomycota</taxon>
        <taxon>Agaricomycotina</taxon>
        <taxon>Agaricomycetes</taxon>
        <taxon>Polyporales</taxon>
        <taxon>Cerrenaceae</taxon>
        <taxon>Somion</taxon>
    </lineage>
</organism>
<keyword evidence="1" id="KW-0175">Coiled coil</keyword>
<feature type="region of interest" description="Disordered" evidence="2">
    <location>
        <begin position="361"/>
        <end position="447"/>
    </location>
</feature>
<sequence length="824" mass="88421">MSTSPHLPPPVINEVGIPPPSLNGIQHHESPSQLALMLTNSLRENEDLKRELALYKRKAEKADRLMRDLHALNTATGKSSNAGPSSVPPGHFDENAVKLLILECQERAERAEVKRDELEARIYKLQEHWMDFDRIAAGYETKQAEIRLKFSTLMASKGGELYVVGPGPPYATALAQARQDMAAQHPPQPTPNSRVRPRAGSLDGSSYPPHLAGGPPPAKRLRGERTLPDHAIAGRPRERHRSQSPQRMPPYNGLGFHNSLPHPGAFQGHPSHDAISRGRSRILDHEMDDRTSLHPSDTRGSHHRSGHRRRTSHSRSRSRASSASLDEMLLEATTGDDLDRPEDPELGGMSQGRVVTQTIQLSRQSSHHLSSHNQPARGLRHRSSSLDRDREYHMSHSSSQHASRSRGSTVATPHQSLHPSSSMSGPGMAGMDMPSGPGVPGMSDPVMMRQPGQVQYQTHTFAPPVTGPPVKKPKNANTPSSSNIGGLTSQGSVTTLGPQPTVSSIGGGGFPGSNAQGQRTCRQCGQPGRYKDGKCVEKWGPGPEGPGTVCDRCRKKMKRVERRGTLDSQQLASSQNVPHITSTSLVHSATSMNLMSGNGRGPLMAQSQTNRSIHRTDTLLVDQGVPSAPSHSSYLTTVSQRRDDSRTGAGSPRGSHSGGRSAMRSPPTPPSITTLPPSSRSNDVDEVLYDQLADNSGRSPSERDGANGRRSRQSTSSLSPPTPSAGVAVPSSRASPRVSESPRTTNGNNASGSNGSGSTTKGKVTPSDIDPDADADADADAEMDTEADADADAELLEAIDEAERKAGNSSTAEDEWLKKEEISI</sequence>
<feature type="region of interest" description="Disordered" evidence="2">
    <location>
        <begin position="288"/>
        <end position="325"/>
    </location>
</feature>
<feature type="region of interest" description="Disordered" evidence="2">
    <location>
        <begin position="177"/>
        <end position="275"/>
    </location>
</feature>
<evidence type="ECO:0000256" key="2">
    <source>
        <dbReference type="SAM" id="MobiDB-lite"/>
    </source>
</evidence>